<sequence>MKIKTFKVEQWMNQYENDAIYNLAETCIDSLTLRELLNLAGKNFEEYMTSLGDIRMTYSHIYGSYNLLKGIASLFQDVKAEEIIPTHGAIGANHQVLITLLEPGDGMVSVAPTYQQHYSIPESINAEVNILNLLPENNFLPDLQELKKMVNSNTKLITINNPNNPSGSLIPVELLKQIVDIAKSVDAYVLSDEVYRGISEDGSYMPSIVDFYEKGISVGSMSKTFSLAGLRLGWIVSKDKKIINLCKERRDYDTISCGVLDDIFASLALENKDAILDRNRKIVMTNRALLHQWVSSEPRVSYVKPVAGNTALIYYDVDMHSYEFCEKLLKETGVFYTPGECFDLDYCFRIGYAFDSKTLMEGLKKTSEFISSLPSR</sequence>
<dbReference type="SUPFAM" id="SSF53383">
    <property type="entry name" value="PLP-dependent transferases"/>
    <property type="match status" value="1"/>
</dbReference>
<dbReference type="Gene3D" id="3.40.640.10">
    <property type="entry name" value="Type I PLP-dependent aspartate aminotransferase-like (Major domain)"/>
    <property type="match status" value="1"/>
</dbReference>
<dbReference type="CDD" id="cd00609">
    <property type="entry name" value="AAT_like"/>
    <property type="match status" value="1"/>
</dbReference>
<evidence type="ECO:0000313" key="4">
    <source>
        <dbReference type="Proteomes" id="UP000663464"/>
    </source>
</evidence>
<reference evidence="3 4" key="1">
    <citation type="journal article" date="2014" name="J. Infect. Dis.">
        <title>Molecular characterization of a novel botulinum neurotoxin type H gene.</title>
        <authorList>
            <person name="Dover N."/>
            <person name="Barash J.R."/>
            <person name="Hill K.K."/>
            <person name="Xie G."/>
            <person name="Arnon S.S."/>
        </authorList>
    </citation>
    <scope>NUCLEOTIDE SEQUENCE [LARGE SCALE GENOMIC DNA]</scope>
    <source>
        <strain evidence="3 4">IBCA10-7060</strain>
    </source>
</reference>
<feature type="domain" description="Aminotransferase class I/classII large" evidence="2">
    <location>
        <begin position="51"/>
        <end position="362"/>
    </location>
</feature>
<dbReference type="Pfam" id="PF00155">
    <property type="entry name" value="Aminotran_1_2"/>
    <property type="match status" value="1"/>
</dbReference>
<protein>
    <recommendedName>
        <fullName evidence="1">Aminotransferase</fullName>
        <ecNumber evidence="1">2.6.1.-</ecNumber>
    </recommendedName>
</protein>
<dbReference type="EC" id="2.6.1.-" evidence="1"/>
<dbReference type="PROSITE" id="PS00105">
    <property type="entry name" value="AA_TRANSFER_CLASS_1"/>
    <property type="match status" value="1"/>
</dbReference>
<dbReference type="InterPro" id="IPR004838">
    <property type="entry name" value="NHTrfase_class1_PyrdxlP-BS"/>
</dbReference>
<dbReference type="PANTHER" id="PTHR43510:SF1">
    <property type="entry name" value="AMINOTRANSFERASE FUNCTION, HYPOTHETICAL (EUROFUNG)"/>
    <property type="match status" value="1"/>
</dbReference>
<dbReference type="InterPro" id="IPR015421">
    <property type="entry name" value="PyrdxlP-dep_Trfase_major"/>
</dbReference>
<dbReference type="Gene3D" id="3.90.1150.10">
    <property type="entry name" value="Aspartate Aminotransferase, domain 1"/>
    <property type="match status" value="1"/>
</dbReference>
<dbReference type="InterPro" id="IPR015424">
    <property type="entry name" value="PyrdxlP-dep_Trfase"/>
</dbReference>
<comment type="cofactor">
    <cofactor evidence="1">
        <name>pyridoxal 5'-phosphate</name>
        <dbReference type="ChEBI" id="CHEBI:597326"/>
    </cofactor>
</comment>
<dbReference type="InterPro" id="IPR004839">
    <property type="entry name" value="Aminotransferase_I/II_large"/>
</dbReference>
<dbReference type="GO" id="GO:0008483">
    <property type="term" value="F:transaminase activity"/>
    <property type="evidence" value="ECO:0007669"/>
    <property type="project" value="UniProtKB-KW"/>
</dbReference>
<dbReference type="NCBIfam" id="NF005593">
    <property type="entry name" value="PRK07324.1"/>
    <property type="match status" value="1"/>
</dbReference>
<dbReference type="InterPro" id="IPR015422">
    <property type="entry name" value="PyrdxlP-dep_Trfase_small"/>
</dbReference>
<dbReference type="AlphaFoldDB" id="A0ABD7CMS6"/>
<accession>A0ABD7CMS6</accession>
<dbReference type="Proteomes" id="UP000663464">
    <property type="component" value="Chromosome"/>
</dbReference>
<proteinExistence type="inferred from homology"/>
<name>A0ABD7CMS6_CLOBO</name>
<gene>
    <name evidence="3" type="ORF">JQS73_05970</name>
</gene>
<keyword evidence="1" id="KW-0808">Transferase</keyword>
<dbReference type="RefSeq" id="WP_041348156.1">
    <property type="nucleotide sequence ID" value="NZ_CP069280.1"/>
</dbReference>
<evidence type="ECO:0000259" key="2">
    <source>
        <dbReference type="Pfam" id="PF00155"/>
    </source>
</evidence>
<evidence type="ECO:0000313" key="3">
    <source>
        <dbReference type="EMBL" id="QRI54648.1"/>
    </source>
</evidence>
<dbReference type="PANTHER" id="PTHR43510">
    <property type="entry name" value="AMINOTRANSFERASE FUNCTION, HYPOTHETICAL (EUROFUNG)"/>
    <property type="match status" value="1"/>
</dbReference>
<comment type="similarity">
    <text evidence="1">Belongs to the class-I pyridoxal-phosphate-dependent aminotransferase family.</text>
</comment>
<organism evidence="3 4">
    <name type="scientific">Clostridium botulinum</name>
    <dbReference type="NCBI Taxonomy" id="1491"/>
    <lineage>
        <taxon>Bacteria</taxon>
        <taxon>Bacillati</taxon>
        <taxon>Bacillota</taxon>
        <taxon>Clostridia</taxon>
        <taxon>Eubacteriales</taxon>
        <taxon>Clostridiaceae</taxon>
        <taxon>Clostridium</taxon>
    </lineage>
</organism>
<dbReference type="EMBL" id="CP069280">
    <property type="protein sequence ID" value="QRI54648.1"/>
    <property type="molecule type" value="Genomic_DNA"/>
</dbReference>
<keyword evidence="1 3" id="KW-0032">Aminotransferase</keyword>
<evidence type="ECO:0000256" key="1">
    <source>
        <dbReference type="RuleBase" id="RU000481"/>
    </source>
</evidence>